<dbReference type="PANTHER" id="PTHR37984:SF5">
    <property type="entry name" value="PROTEIN NYNRIN-LIKE"/>
    <property type="match status" value="1"/>
</dbReference>
<dbReference type="Pfam" id="PF00665">
    <property type="entry name" value="rve"/>
    <property type="match status" value="1"/>
</dbReference>
<dbReference type="EC" id="2.7.7.49" evidence="1"/>
<dbReference type="InterPro" id="IPR012337">
    <property type="entry name" value="RNaseH-like_sf"/>
</dbReference>
<keyword evidence="11" id="KW-1185">Reference proteome</keyword>
<keyword evidence="3" id="KW-0548">Nucleotidyltransferase</keyword>
<evidence type="ECO:0000256" key="4">
    <source>
        <dbReference type="ARBA" id="ARBA00022722"/>
    </source>
</evidence>
<dbReference type="FunFam" id="3.30.420.10:FF:000032">
    <property type="entry name" value="Retrovirus-related Pol polyprotein from transposon 297-like Protein"/>
    <property type="match status" value="1"/>
</dbReference>
<feature type="domain" description="Reverse transcriptase" evidence="8">
    <location>
        <begin position="239"/>
        <end position="418"/>
    </location>
</feature>
<dbReference type="InterPro" id="IPR001584">
    <property type="entry name" value="Integrase_cat-core"/>
</dbReference>
<dbReference type="Gene3D" id="3.30.420.10">
    <property type="entry name" value="Ribonuclease H-like superfamily/Ribonuclease H"/>
    <property type="match status" value="1"/>
</dbReference>
<protein>
    <recommendedName>
        <fullName evidence="1">RNA-directed DNA polymerase</fullName>
        <ecNumber evidence="1">2.7.7.49</ecNumber>
    </recommendedName>
</protein>
<dbReference type="Gene3D" id="3.30.70.270">
    <property type="match status" value="2"/>
</dbReference>
<dbReference type="PROSITE" id="PS50878">
    <property type="entry name" value="RT_POL"/>
    <property type="match status" value="1"/>
</dbReference>
<dbReference type="GO" id="GO:0042575">
    <property type="term" value="C:DNA polymerase complex"/>
    <property type="evidence" value="ECO:0007669"/>
    <property type="project" value="UniProtKB-ARBA"/>
</dbReference>
<dbReference type="PANTHER" id="PTHR37984">
    <property type="entry name" value="PROTEIN CBG26694"/>
    <property type="match status" value="1"/>
</dbReference>
<comment type="caution">
    <text evidence="10">The sequence shown here is derived from an EMBL/GenBank/DDBJ whole genome shotgun (WGS) entry which is preliminary data.</text>
</comment>
<dbReference type="InterPro" id="IPR043128">
    <property type="entry name" value="Rev_trsase/Diguanyl_cyclase"/>
</dbReference>
<dbReference type="CDD" id="cd09274">
    <property type="entry name" value="RNase_HI_RT_Ty3"/>
    <property type="match status" value="1"/>
</dbReference>
<dbReference type="InterPro" id="IPR000477">
    <property type="entry name" value="RT_dom"/>
</dbReference>
<reference evidence="11" key="1">
    <citation type="journal article" date="2015" name="Nat. Genet.">
        <title>The genome and transcriptome of the zoonotic hookworm Ancylostoma ceylanicum identify infection-specific gene families.</title>
        <authorList>
            <person name="Schwarz E.M."/>
            <person name="Hu Y."/>
            <person name="Antoshechkin I."/>
            <person name="Miller M.M."/>
            <person name="Sternberg P.W."/>
            <person name="Aroian R.V."/>
        </authorList>
    </citation>
    <scope>NUCLEOTIDE SEQUENCE</scope>
    <source>
        <strain evidence="11">HY135</strain>
    </source>
</reference>
<proteinExistence type="predicted"/>
<evidence type="ECO:0000256" key="6">
    <source>
        <dbReference type="ARBA" id="ARBA00022801"/>
    </source>
</evidence>
<evidence type="ECO:0000256" key="3">
    <source>
        <dbReference type="ARBA" id="ARBA00022695"/>
    </source>
</evidence>
<evidence type="ECO:0000259" key="8">
    <source>
        <dbReference type="PROSITE" id="PS50878"/>
    </source>
</evidence>
<dbReference type="FunFam" id="1.10.340.70:FF:000001">
    <property type="entry name" value="Retrovirus-related Pol polyprotein from transposon gypsy-like Protein"/>
    <property type="match status" value="1"/>
</dbReference>
<dbReference type="Pfam" id="PF17917">
    <property type="entry name" value="RT_RNaseH"/>
    <property type="match status" value="1"/>
</dbReference>
<dbReference type="OrthoDB" id="154058at2759"/>
<dbReference type="GO" id="GO:0003676">
    <property type="term" value="F:nucleic acid binding"/>
    <property type="evidence" value="ECO:0007669"/>
    <property type="project" value="InterPro"/>
</dbReference>
<dbReference type="InterPro" id="IPR043502">
    <property type="entry name" value="DNA/RNA_pol_sf"/>
</dbReference>
<dbReference type="Pfam" id="PF17921">
    <property type="entry name" value="Integrase_H2C2"/>
    <property type="match status" value="1"/>
</dbReference>
<name>A0A016WGI6_9BILA</name>
<dbReference type="GO" id="GO:0004519">
    <property type="term" value="F:endonuclease activity"/>
    <property type="evidence" value="ECO:0007669"/>
    <property type="project" value="UniProtKB-KW"/>
</dbReference>
<dbReference type="AlphaFoldDB" id="A0A016WGI6"/>
<dbReference type="SUPFAM" id="SSF53098">
    <property type="entry name" value="Ribonuclease H-like"/>
    <property type="match status" value="1"/>
</dbReference>
<dbReference type="EMBL" id="JARK01000299">
    <property type="protein sequence ID" value="EYC38726.1"/>
    <property type="molecule type" value="Genomic_DNA"/>
</dbReference>
<evidence type="ECO:0000256" key="5">
    <source>
        <dbReference type="ARBA" id="ARBA00022759"/>
    </source>
</evidence>
<gene>
    <name evidence="10" type="primary">Acey_s0699.g1624</name>
    <name evidence="10" type="ORF">Y032_0699g1624</name>
</gene>
<dbReference type="InterPro" id="IPR041588">
    <property type="entry name" value="Integrase_H2C2"/>
</dbReference>
<evidence type="ECO:0000256" key="2">
    <source>
        <dbReference type="ARBA" id="ARBA00022679"/>
    </source>
</evidence>
<dbReference type="STRING" id="53326.A0A016WGI6"/>
<dbReference type="Gene3D" id="3.10.20.370">
    <property type="match status" value="1"/>
</dbReference>
<keyword evidence="4" id="KW-0540">Nuclease</keyword>
<dbReference type="PROSITE" id="PS50994">
    <property type="entry name" value="INTEGRASE"/>
    <property type="match status" value="1"/>
</dbReference>
<evidence type="ECO:0000259" key="9">
    <source>
        <dbReference type="PROSITE" id="PS50994"/>
    </source>
</evidence>
<evidence type="ECO:0000313" key="11">
    <source>
        <dbReference type="Proteomes" id="UP000024635"/>
    </source>
</evidence>
<dbReference type="GO" id="GO:0016787">
    <property type="term" value="F:hydrolase activity"/>
    <property type="evidence" value="ECO:0007669"/>
    <property type="project" value="UniProtKB-KW"/>
</dbReference>
<keyword evidence="7" id="KW-0695">RNA-directed DNA polymerase</keyword>
<sequence length="1024" mass="115934">MLQPAPTHLLENLTELFVIREDYLYPSTHLPPTSSRRHANSRDHAFAEERQAAQTYTQQPVFVSSRVYLRPGETKSIPVSCNVNEDGVIWSKCNIIPDMVCRSGERQMEIKVTNDLAGARLLRRGEEIGHYEPGISEGEPLECVNSMLEKTSPISAVERAVILSRELKKKESDDWVLCVLDRIASDFGDVFAVSDQELTQTNVVEHRIETGEAAPIKQKARPIPLSTKLELKRILSDLQERGVIEPSSSSWASPIVLVRKKDGTLRLCVDYRKVNQVTKLDCYPLPTIDTILQNLKGKTWFSTLDLSSGYWQIKLADDTKEKSAFTTTEGLYQFRVLPFGLASSPAVFQRLMHLVLSKLLSDEVSCYLDDIMVATCSKERHVEVLSKVFEALRRANLKLNPRKCKLFKRRVDFLGHVIDEKGLHTDPAKVKSIMQYPLPKDRTELRIFLGMCSYYRKFVLGFSKVAGELHEMTSEKKDFAWTPSRVAAFEELKKIIASAPVLAQPDIEAARLGKRPFRIHTDASYNGLGAVLSQEGEDGLQHPVFFASKGLSKSEKGYHITDLEALALVFALRKFHMFVYGLPVEVYTDHQALTALFRRSNVSARVLRWALELQKYDLRMIYLKGAANKVADALSRGATSCDEMEQPVTTDELIVAVTTQDGEWLTHLRMDPVYSVVIKGLEAGNLHGDVELLGHSRKLKVADFTLANGKLLLLRGHDAVEVVPKEFRRKVFDDAHSGLLAGHFGPRKVFRTLSKRVFWETMKRDVWKWSRECRDCVLHNAHQKMTPPLKPIIAARPFEIVGIDILEMGPTSSGNRYILAVIDHFTKYGGAYAVPSKSAELIARVFFERWIADGGRLPKQLLSDQGPEFDNKVLSELCNTFGLKQIFTKGYNPRENGLTERFNKTLLGMLRKKVKIPVEWDKLLPYCVLAYNTTVHETTGESPYFLLHGFDAAIPWETLQEKEVTTYMVDLEEYIQELLVGTNAARSYAAEQSAKARSKMKAYYDRAKQVCQAPPRIGERVYLQ</sequence>
<keyword evidence="5" id="KW-0255">Endonuclease</keyword>
<dbReference type="Proteomes" id="UP000024635">
    <property type="component" value="Unassembled WGS sequence"/>
</dbReference>
<feature type="domain" description="Integrase catalytic" evidence="9">
    <location>
        <begin position="793"/>
        <end position="951"/>
    </location>
</feature>
<dbReference type="Gene3D" id="1.10.340.70">
    <property type="match status" value="1"/>
</dbReference>
<dbReference type="FunFam" id="3.10.20.370:FF:000001">
    <property type="entry name" value="Retrovirus-related Pol polyprotein from transposon 17.6-like protein"/>
    <property type="match status" value="1"/>
</dbReference>
<dbReference type="GO" id="GO:0003964">
    <property type="term" value="F:RNA-directed DNA polymerase activity"/>
    <property type="evidence" value="ECO:0007669"/>
    <property type="project" value="UniProtKB-KW"/>
</dbReference>
<dbReference type="Gene3D" id="3.10.10.10">
    <property type="entry name" value="HIV Type 1 Reverse Transcriptase, subunit A, domain 1"/>
    <property type="match status" value="1"/>
</dbReference>
<accession>A0A016WGI6</accession>
<dbReference type="InterPro" id="IPR050951">
    <property type="entry name" value="Retrovirus_Pol_polyprotein"/>
</dbReference>
<dbReference type="GO" id="GO:0015074">
    <property type="term" value="P:DNA integration"/>
    <property type="evidence" value="ECO:0007669"/>
    <property type="project" value="InterPro"/>
</dbReference>
<keyword evidence="2" id="KW-0808">Transferase</keyword>
<dbReference type="SUPFAM" id="SSF56672">
    <property type="entry name" value="DNA/RNA polymerases"/>
    <property type="match status" value="1"/>
</dbReference>
<organism evidence="10 11">
    <name type="scientific">Ancylostoma ceylanicum</name>
    <dbReference type="NCBI Taxonomy" id="53326"/>
    <lineage>
        <taxon>Eukaryota</taxon>
        <taxon>Metazoa</taxon>
        <taxon>Ecdysozoa</taxon>
        <taxon>Nematoda</taxon>
        <taxon>Chromadorea</taxon>
        <taxon>Rhabditida</taxon>
        <taxon>Rhabditina</taxon>
        <taxon>Rhabditomorpha</taxon>
        <taxon>Strongyloidea</taxon>
        <taxon>Ancylostomatidae</taxon>
        <taxon>Ancylostomatinae</taxon>
        <taxon>Ancylostoma</taxon>
    </lineage>
</organism>
<dbReference type="CDD" id="cd01647">
    <property type="entry name" value="RT_LTR"/>
    <property type="match status" value="1"/>
</dbReference>
<evidence type="ECO:0000256" key="1">
    <source>
        <dbReference type="ARBA" id="ARBA00012493"/>
    </source>
</evidence>
<feature type="non-terminal residue" evidence="10">
    <location>
        <position position="1024"/>
    </location>
</feature>
<keyword evidence="6" id="KW-0378">Hydrolase</keyword>
<dbReference type="InterPro" id="IPR036397">
    <property type="entry name" value="RNaseH_sf"/>
</dbReference>
<evidence type="ECO:0000313" key="10">
    <source>
        <dbReference type="EMBL" id="EYC38726.1"/>
    </source>
</evidence>
<dbReference type="FunFam" id="3.30.70.270:FF:000020">
    <property type="entry name" value="Transposon Tf2-6 polyprotein-like Protein"/>
    <property type="match status" value="1"/>
</dbReference>
<dbReference type="InterPro" id="IPR041373">
    <property type="entry name" value="RT_RNaseH"/>
</dbReference>
<dbReference type="Pfam" id="PF00078">
    <property type="entry name" value="RVT_1"/>
    <property type="match status" value="1"/>
</dbReference>
<evidence type="ECO:0000256" key="7">
    <source>
        <dbReference type="ARBA" id="ARBA00022918"/>
    </source>
</evidence>